<dbReference type="PANTHER" id="PTHR47478">
    <property type="match status" value="1"/>
</dbReference>
<dbReference type="InterPro" id="IPR011951">
    <property type="entry name" value="HAD-SF_hydro_IA_YjjG/PynA"/>
</dbReference>
<dbReference type="SFLD" id="SFLDS00003">
    <property type="entry name" value="Haloacid_Dehalogenase"/>
    <property type="match status" value="1"/>
</dbReference>
<dbReference type="Pfam" id="PF13419">
    <property type="entry name" value="HAD_2"/>
    <property type="match status" value="1"/>
</dbReference>
<dbReference type="InterPro" id="IPR036412">
    <property type="entry name" value="HAD-like_sf"/>
</dbReference>
<dbReference type="Gene3D" id="1.10.150.240">
    <property type="entry name" value="Putative phosphatase, domain 2"/>
    <property type="match status" value="1"/>
</dbReference>
<dbReference type="NCBIfam" id="TIGR02254">
    <property type="entry name" value="YjjG_YfnB"/>
    <property type="match status" value="1"/>
</dbReference>
<dbReference type="NCBIfam" id="NF006976">
    <property type="entry name" value="PRK09449.1"/>
    <property type="match status" value="1"/>
</dbReference>
<dbReference type="GO" id="GO:0008253">
    <property type="term" value="F:5'-nucleotidase activity"/>
    <property type="evidence" value="ECO:0007669"/>
    <property type="project" value="InterPro"/>
</dbReference>
<sequence length="227" mass="26306">MSFKLILFDADDTLFDFTKAEEYALENAFKEFNLEYNKNNHLNKFRTINKTLWGDFEQGKVTIPELRVERFKRFFKELGMVLDYNKFNDSYTSFLIKGTFLINGAEELCNYLYGKYNLAIITNGAKDVQHYRFDSSPLKKYFSHIIVSDEAGYQKPNTGIFEYTFKRLCHSDKNSVLIVGDSLTADIQGGINCGIKTCWFNPQGIQNSTSLKPDYEIKSLSELMELL</sequence>
<dbReference type="InterPro" id="IPR023198">
    <property type="entry name" value="PGP-like_dom2"/>
</dbReference>
<dbReference type="InterPro" id="IPR052550">
    <property type="entry name" value="Pyrimidine_5'-ntase_YjjG"/>
</dbReference>
<dbReference type="SFLD" id="SFLDG01135">
    <property type="entry name" value="C1.5.6:_HAD__Beta-PGM__Phospha"/>
    <property type="match status" value="1"/>
</dbReference>
<dbReference type="NCBIfam" id="TIGR01549">
    <property type="entry name" value="HAD-SF-IA-v1"/>
    <property type="match status" value="1"/>
</dbReference>
<organism evidence="1 2">
    <name type="scientific">Clostridium polyendosporum</name>
    <dbReference type="NCBI Taxonomy" id="69208"/>
    <lineage>
        <taxon>Bacteria</taxon>
        <taxon>Bacillati</taxon>
        <taxon>Bacillota</taxon>
        <taxon>Clostridia</taxon>
        <taxon>Eubacteriales</taxon>
        <taxon>Clostridiaceae</taxon>
        <taxon>Clostridium</taxon>
    </lineage>
</organism>
<dbReference type="SFLD" id="SFLDG01129">
    <property type="entry name" value="C1.5:_HAD__Beta-PGM__Phosphata"/>
    <property type="match status" value="1"/>
</dbReference>
<evidence type="ECO:0000313" key="1">
    <source>
        <dbReference type="EMBL" id="GIM27661.1"/>
    </source>
</evidence>
<dbReference type="EMBL" id="BOPZ01000002">
    <property type="protein sequence ID" value="GIM27661.1"/>
    <property type="molecule type" value="Genomic_DNA"/>
</dbReference>
<dbReference type="InterPro" id="IPR023214">
    <property type="entry name" value="HAD_sf"/>
</dbReference>
<protein>
    <submittedName>
        <fullName evidence="1">Haloacid dehalogenase</fullName>
    </submittedName>
</protein>
<dbReference type="RefSeq" id="WP_212902418.1">
    <property type="nucleotide sequence ID" value="NZ_BOPZ01000002.1"/>
</dbReference>
<dbReference type="InterPro" id="IPR041492">
    <property type="entry name" value="HAD_2"/>
</dbReference>
<evidence type="ECO:0000313" key="2">
    <source>
        <dbReference type="Proteomes" id="UP000679179"/>
    </source>
</evidence>
<name>A0A919VFM9_9CLOT</name>
<dbReference type="Proteomes" id="UP000679179">
    <property type="component" value="Unassembled WGS sequence"/>
</dbReference>
<accession>A0A919VFM9</accession>
<dbReference type="PANTHER" id="PTHR47478:SF1">
    <property type="entry name" value="PYRIMIDINE 5'-NUCLEOTIDASE YJJG"/>
    <property type="match status" value="1"/>
</dbReference>
<keyword evidence="2" id="KW-1185">Reference proteome</keyword>
<comment type="caution">
    <text evidence="1">The sequence shown here is derived from an EMBL/GenBank/DDBJ whole genome shotgun (WGS) entry which is preliminary data.</text>
</comment>
<dbReference type="SUPFAM" id="SSF56784">
    <property type="entry name" value="HAD-like"/>
    <property type="match status" value="1"/>
</dbReference>
<gene>
    <name evidence="1" type="ORF">CPJCM30710_03270</name>
</gene>
<proteinExistence type="predicted"/>
<dbReference type="AlphaFoldDB" id="A0A919VFM9"/>
<dbReference type="InterPro" id="IPR006439">
    <property type="entry name" value="HAD-SF_hydro_IA"/>
</dbReference>
<reference evidence="1" key="1">
    <citation type="submission" date="2021-03" db="EMBL/GenBank/DDBJ databases">
        <title>Taxonomic study of Clostridium polyendosporum from meadow-gley soil under rice.</title>
        <authorList>
            <person name="Kobayashi H."/>
            <person name="Tanizawa Y."/>
            <person name="Yagura M."/>
        </authorList>
    </citation>
    <scope>NUCLEOTIDE SEQUENCE</scope>
    <source>
        <strain evidence="1">JCM 30710</strain>
    </source>
</reference>
<dbReference type="Gene3D" id="3.40.50.1000">
    <property type="entry name" value="HAD superfamily/HAD-like"/>
    <property type="match status" value="1"/>
</dbReference>
<dbReference type="PRINTS" id="PR00413">
    <property type="entry name" value="HADHALOGNASE"/>
</dbReference>